<reference evidence="1 2" key="1">
    <citation type="journal article" date="2013" name="Genome Announc.">
        <title>Draft Genome Sequence of Cesiribacter andamanensis Strain AMV16T, Isolated from a Soil Sample from a Mud Volcano in the Andaman Islands, India.</title>
        <authorList>
            <person name="Shivaji S."/>
            <person name="Ara S."/>
            <person name="Begum Z."/>
            <person name="Srinivas T.N."/>
            <person name="Singh A."/>
            <person name="Kumar Pinnaka A."/>
        </authorList>
    </citation>
    <scope>NUCLEOTIDE SEQUENCE [LARGE SCALE GENOMIC DNA]</scope>
    <source>
        <strain evidence="1 2">AMV16</strain>
    </source>
</reference>
<dbReference type="EMBL" id="AODQ01000149">
    <property type="protein sequence ID" value="EMR01071.1"/>
    <property type="molecule type" value="Genomic_DNA"/>
</dbReference>
<name>M7N1H6_9BACT</name>
<gene>
    <name evidence="1" type="ORF">ADICEAN_03795</name>
</gene>
<evidence type="ECO:0000313" key="2">
    <source>
        <dbReference type="Proteomes" id="UP000011910"/>
    </source>
</evidence>
<comment type="caution">
    <text evidence="1">The sequence shown here is derived from an EMBL/GenBank/DDBJ whole genome shotgun (WGS) entry which is preliminary data.</text>
</comment>
<protein>
    <submittedName>
        <fullName evidence="1">Uncharacterized protein</fullName>
    </submittedName>
</protein>
<keyword evidence="2" id="KW-1185">Reference proteome</keyword>
<sequence length="35" mass="3813">MEMESILHFGRAYSGANATTSCYTLVYGHYGIGVI</sequence>
<proteinExistence type="predicted"/>
<dbReference type="Proteomes" id="UP000011910">
    <property type="component" value="Unassembled WGS sequence"/>
</dbReference>
<organism evidence="1 2">
    <name type="scientific">Cesiribacter andamanensis AMV16</name>
    <dbReference type="NCBI Taxonomy" id="1279009"/>
    <lineage>
        <taxon>Bacteria</taxon>
        <taxon>Pseudomonadati</taxon>
        <taxon>Bacteroidota</taxon>
        <taxon>Cytophagia</taxon>
        <taxon>Cytophagales</taxon>
        <taxon>Cesiribacteraceae</taxon>
        <taxon>Cesiribacter</taxon>
    </lineage>
</organism>
<dbReference type="AlphaFoldDB" id="M7N1H6"/>
<accession>M7N1H6</accession>
<evidence type="ECO:0000313" key="1">
    <source>
        <dbReference type="EMBL" id="EMR01071.1"/>
    </source>
</evidence>